<feature type="compositionally biased region" description="Pro residues" evidence="1">
    <location>
        <begin position="53"/>
        <end position="68"/>
    </location>
</feature>
<proteinExistence type="predicted"/>
<name>A0A2J6QT64_HYAVF</name>
<dbReference type="EMBL" id="KZ613974">
    <property type="protein sequence ID" value="PMD29443.1"/>
    <property type="molecule type" value="Genomic_DNA"/>
</dbReference>
<feature type="compositionally biased region" description="Polar residues" evidence="1">
    <location>
        <begin position="88"/>
        <end position="97"/>
    </location>
</feature>
<evidence type="ECO:0000313" key="3">
    <source>
        <dbReference type="Proteomes" id="UP000235786"/>
    </source>
</evidence>
<dbReference type="AlphaFoldDB" id="A0A2J6QT64"/>
<evidence type="ECO:0000256" key="1">
    <source>
        <dbReference type="SAM" id="MobiDB-lite"/>
    </source>
</evidence>
<feature type="compositionally biased region" description="Polar residues" evidence="1">
    <location>
        <begin position="28"/>
        <end position="46"/>
    </location>
</feature>
<organism evidence="2 3">
    <name type="scientific">Hyaloscypha variabilis (strain UAMH 11265 / GT02V1 / F)</name>
    <name type="common">Meliniomyces variabilis</name>
    <dbReference type="NCBI Taxonomy" id="1149755"/>
    <lineage>
        <taxon>Eukaryota</taxon>
        <taxon>Fungi</taxon>
        <taxon>Dikarya</taxon>
        <taxon>Ascomycota</taxon>
        <taxon>Pezizomycotina</taxon>
        <taxon>Leotiomycetes</taxon>
        <taxon>Helotiales</taxon>
        <taxon>Hyaloscyphaceae</taxon>
        <taxon>Hyaloscypha</taxon>
        <taxon>Hyaloscypha variabilis</taxon>
    </lineage>
</organism>
<dbReference type="Proteomes" id="UP000235786">
    <property type="component" value="Unassembled WGS sequence"/>
</dbReference>
<reference evidence="2 3" key="1">
    <citation type="submission" date="2016-04" db="EMBL/GenBank/DDBJ databases">
        <title>A degradative enzymes factory behind the ericoid mycorrhizal symbiosis.</title>
        <authorList>
            <consortium name="DOE Joint Genome Institute"/>
            <person name="Martino E."/>
            <person name="Morin E."/>
            <person name="Grelet G."/>
            <person name="Kuo A."/>
            <person name="Kohler A."/>
            <person name="Daghino S."/>
            <person name="Barry K."/>
            <person name="Choi C."/>
            <person name="Cichocki N."/>
            <person name="Clum A."/>
            <person name="Copeland A."/>
            <person name="Hainaut M."/>
            <person name="Haridas S."/>
            <person name="Labutti K."/>
            <person name="Lindquist E."/>
            <person name="Lipzen A."/>
            <person name="Khouja H.-R."/>
            <person name="Murat C."/>
            <person name="Ohm R."/>
            <person name="Olson A."/>
            <person name="Spatafora J."/>
            <person name="Veneault-Fourrey C."/>
            <person name="Henrissat B."/>
            <person name="Grigoriev I."/>
            <person name="Martin F."/>
            <person name="Perotto S."/>
        </authorList>
    </citation>
    <scope>NUCLEOTIDE SEQUENCE [LARGE SCALE GENOMIC DNA]</scope>
    <source>
        <strain evidence="2 3">F</strain>
    </source>
</reference>
<evidence type="ECO:0000313" key="2">
    <source>
        <dbReference type="EMBL" id="PMD29443.1"/>
    </source>
</evidence>
<protein>
    <submittedName>
        <fullName evidence="2">Uncharacterized protein</fullName>
    </submittedName>
</protein>
<accession>A0A2J6QT64</accession>
<feature type="region of interest" description="Disordered" evidence="1">
    <location>
        <begin position="1"/>
        <end position="97"/>
    </location>
</feature>
<gene>
    <name evidence="2" type="ORF">L207DRAFT_520947</name>
</gene>
<sequence length="97" mass="10631">MEIEYLSSPCEHLPTVLPQHPLPRQFSRPPNSNTQTSQHSVLQPSILQRPCLYHPPPPSSYSAPPTPCPASVSLTLSLNPPTPKHDISPNTHPQTQG</sequence>
<keyword evidence="3" id="KW-1185">Reference proteome</keyword>